<dbReference type="Proteomes" id="UP000784880">
    <property type="component" value="Unassembled WGS sequence"/>
</dbReference>
<comment type="caution">
    <text evidence="2">The sequence shown here is derived from an EMBL/GenBank/DDBJ whole genome shotgun (WGS) entry which is preliminary data.</text>
</comment>
<dbReference type="EMBL" id="JAHQCS010000088">
    <property type="protein sequence ID" value="MBU9711916.1"/>
    <property type="molecule type" value="Genomic_DNA"/>
</dbReference>
<sequence>MLIEIDYYFSRKEDELMKKLLYFSALVVILMVLAACNEAKGETFETNIVGNPIHRMFEKPYSSDVAVKNGDVIGGSWQGNLKRFYDFLESVENGESDVIRVIFYTMEGAPIYHNLVLNEKIEYTFDATQDGYSSGTNGPDAIQTTICSGITKVTVDKEAYALTGCELPNVGEKFQLVVDQIIEEGEVVEFSDTSMVMKVDVGDYLVHVALTEETVLNGIYERGLRAGERVRAYFESQSFDTYPAEATAIRLDAIN</sequence>
<protein>
    <submittedName>
        <fullName evidence="2">DUF4362 domain-containing protein</fullName>
    </submittedName>
</protein>
<reference evidence="2 3" key="1">
    <citation type="submission" date="2021-06" db="EMBL/GenBank/DDBJ databases">
        <title>Bacillus sp. RD4P76, an endophyte from a halophyte.</title>
        <authorList>
            <person name="Sun J.-Q."/>
        </authorList>
    </citation>
    <scope>NUCLEOTIDE SEQUENCE [LARGE SCALE GENOMIC DNA]</scope>
    <source>
        <strain evidence="2 3">CGMCC 1.15917</strain>
    </source>
</reference>
<gene>
    <name evidence="2" type="ORF">KS419_09215</name>
</gene>
<keyword evidence="1" id="KW-0812">Transmembrane</keyword>
<organism evidence="2 3">
    <name type="scientific">Evansella tamaricis</name>
    <dbReference type="NCBI Taxonomy" id="2069301"/>
    <lineage>
        <taxon>Bacteria</taxon>
        <taxon>Bacillati</taxon>
        <taxon>Bacillota</taxon>
        <taxon>Bacilli</taxon>
        <taxon>Bacillales</taxon>
        <taxon>Bacillaceae</taxon>
        <taxon>Evansella</taxon>
    </lineage>
</organism>
<keyword evidence="1" id="KW-1133">Transmembrane helix</keyword>
<keyword evidence="3" id="KW-1185">Reference proteome</keyword>
<keyword evidence="1" id="KW-0472">Membrane</keyword>
<evidence type="ECO:0000256" key="1">
    <source>
        <dbReference type="SAM" id="Phobius"/>
    </source>
</evidence>
<evidence type="ECO:0000313" key="2">
    <source>
        <dbReference type="EMBL" id="MBU9711916.1"/>
    </source>
</evidence>
<evidence type="ECO:0000313" key="3">
    <source>
        <dbReference type="Proteomes" id="UP000784880"/>
    </source>
</evidence>
<name>A0ABS6JE19_9BACI</name>
<feature type="transmembrane region" description="Helical" evidence="1">
    <location>
        <begin position="20"/>
        <end position="36"/>
    </location>
</feature>
<proteinExistence type="predicted"/>
<dbReference type="Pfam" id="PF14275">
    <property type="entry name" value="DUF4362"/>
    <property type="match status" value="1"/>
</dbReference>
<dbReference type="InterPro" id="IPR025372">
    <property type="entry name" value="DUF4362"/>
</dbReference>
<accession>A0ABS6JE19</accession>
<dbReference type="RefSeq" id="WP_217066034.1">
    <property type="nucleotide sequence ID" value="NZ_JAHQCS010000088.1"/>
</dbReference>